<keyword evidence="2" id="KW-1185">Reference proteome</keyword>
<reference evidence="1" key="2">
    <citation type="submission" date="2025-09" db="UniProtKB">
        <authorList>
            <consortium name="Ensembl"/>
        </authorList>
    </citation>
    <scope>IDENTIFICATION</scope>
</reference>
<dbReference type="Ensembl" id="ENSNBRT00000011030.1">
    <property type="protein sequence ID" value="ENSNBRP00000010732.1"/>
    <property type="gene ID" value="ENSNBRG00000008362.1"/>
</dbReference>
<reference evidence="1" key="1">
    <citation type="submission" date="2025-08" db="UniProtKB">
        <authorList>
            <consortium name="Ensembl"/>
        </authorList>
    </citation>
    <scope>IDENTIFICATION</scope>
</reference>
<organism evidence="1 2">
    <name type="scientific">Neolamprologus brichardi</name>
    <name type="common">Fairy cichlid</name>
    <name type="synonym">Lamprologus brichardi</name>
    <dbReference type="NCBI Taxonomy" id="32507"/>
    <lineage>
        <taxon>Eukaryota</taxon>
        <taxon>Metazoa</taxon>
        <taxon>Chordata</taxon>
        <taxon>Craniata</taxon>
        <taxon>Vertebrata</taxon>
        <taxon>Euteleostomi</taxon>
        <taxon>Actinopterygii</taxon>
        <taxon>Neopterygii</taxon>
        <taxon>Teleostei</taxon>
        <taxon>Neoteleostei</taxon>
        <taxon>Acanthomorphata</taxon>
        <taxon>Ovalentaria</taxon>
        <taxon>Cichlomorphae</taxon>
        <taxon>Cichliformes</taxon>
        <taxon>Cichlidae</taxon>
        <taxon>African cichlids</taxon>
        <taxon>Pseudocrenilabrinae</taxon>
        <taxon>Lamprologini</taxon>
        <taxon>Neolamprologus</taxon>
    </lineage>
</organism>
<name>A0A3Q4H304_NEOBR</name>
<sequence length="125" mass="14671">FNHRISATCRKHDENQSVFVCKPSRRVTRFQPRSLGLEKEPSCLVLTSLSCSSCRWPRRYKYSMCITSVFLMREFSLNSSRIRGRKPGLSCPARRNCRYRARTCFCSLLCRNIRQESNQRAAMHT</sequence>
<proteinExistence type="predicted"/>
<dbReference type="GeneTree" id="ENSGT00940000177260"/>
<dbReference type="Bgee" id="ENSNBRG00000008362">
    <property type="expression patterns" value="Expressed in skeletal muscle tissue and 7 other cell types or tissues"/>
</dbReference>
<accession>A0A3Q4H304</accession>
<dbReference type="AlphaFoldDB" id="A0A3Q4H304"/>
<evidence type="ECO:0000313" key="2">
    <source>
        <dbReference type="Proteomes" id="UP000261580"/>
    </source>
</evidence>
<dbReference type="Proteomes" id="UP000261580">
    <property type="component" value="Unassembled WGS sequence"/>
</dbReference>
<protein>
    <submittedName>
        <fullName evidence="1">Uncharacterized protein</fullName>
    </submittedName>
</protein>
<dbReference type="OMA" id="RDMARFW"/>
<evidence type="ECO:0000313" key="1">
    <source>
        <dbReference type="Ensembl" id="ENSNBRP00000010732.1"/>
    </source>
</evidence>